<reference evidence="1 2" key="1">
    <citation type="submission" date="2019-03" db="EMBL/GenBank/DDBJ databases">
        <title>First draft genome of Liparis tanakae, snailfish: a comprehensive survey of snailfish specific genes.</title>
        <authorList>
            <person name="Kim W."/>
            <person name="Song I."/>
            <person name="Jeong J.-H."/>
            <person name="Kim D."/>
            <person name="Kim S."/>
            <person name="Ryu S."/>
            <person name="Song J.Y."/>
            <person name="Lee S.K."/>
        </authorList>
    </citation>
    <scope>NUCLEOTIDE SEQUENCE [LARGE SCALE GENOMIC DNA]</scope>
    <source>
        <tissue evidence="1">Muscle</tissue>
    </source>
</reference>
<gene>
    <name evidence="1" type="ORF">EYF80_062710</name>
</gene>
<dbReference type="EMBL" id="SRLO01008796">
    <property type="protein sequence ID" value="TNN27148.1"/>
    <property type="molecule type" value="Genomic_DNA"/>
</dbReference>
<accession>A0A4Z2EEE9</accession>
<evidence type="ECO:0000313" key="1">
    <source>
        <dbReference type="EMBL" id="TNN27148.1"/>
    </source>
</evidence>
<dbReference type="Proteomes" id="UP000314294">
    <property type="component" value="Unassembled WGS sequence"/>
</dbReference>
<keyword evidence="2" id="KW-1185">Reference proteome</keyword>
<comment type="caution">
    <text evidence="1">The sequence shown here is derived from an EMBL/GenBank/DDBJ whole genome shotgun (WGS) entry which is preliminary data.</text>
</comment>
<dbReference type="AlphaFoldDB" id="A0A4Z2EEE9"/>
<proteinExistence type="predicted"/>
<name>A0A4Z2EEE9_9TELE</name>
<organism evidence="1 2">
    <name type="scientific">Liparis tanakae</name>
    <name type="common">Tanaka's snailfish</name>
    <dbReference type="NCBI Taxonomy" id="230148"/>
    <lineage>
        <taxon>Eukaryota</taxon>
        <taxon>Metazoa</taxon>
        <taxon>Chordata</taxon>
        <taxon>Craniata</taxon>
        <taxon>Vertebrata</taxon>
        <taxon>Euteleostomi</taxon>
        <taxon>Actinopterygii</taxon>
        <taxon>Neopterygii</taxon>
        <taxon>Teleostei</taxon>
        <taxon>Neoteleostei</taxon>
        <taxon>Acanthomorphata</taxon>
        <taxon>Eupercaria</taxon>
        <taxon>Perciformes</taxon>
        <taxon>Cottioidei</taxon>
        <taxon>Cottales</taxon>
        <taxon>Liparidae</taxon>
        <taxon>Liparis</taxon>
    </lineage>
</organism>
<protein>
    <submittedName>
        <fullName evidence="1">Uncharacterized protein</fullName>
    </submittedName>
</protein>
<evidence type="ECO:0000313" key="2">
    <source>
        <dbReference type="Proteomes" id="UP000314294"/>
    </source>
</evidence>
<sequence length="102" mass="10814">MKSPLSGKVGSVFRGDDGAKTDCFLRCSAASPFPRGDGGVLGEAVAALGRPGRRQRRFSRDALARRPNPQRCSLIKTTPPLLLTSTHAAAPHSRSILTAICK</sequence>